<protein>
    <submittedName>
        <fullName evidence="7">MipA/OmpV family protein</fullName>
    </submittedName>
</protein>
<evidence type="ECO:0000256" key="5">
    <source>
        <dbReference type="ARBA" id="ARBA00023237"/>
    </source>
</evidence>
<comment type="caution">
    <text evidence="7">The sequence shown here is derived from an EMBL/GenBank/DDBJ whole genome shotgun (WGS) entry which is preliminary data.</text>
</comment>
<feature type="chain" id="PRO_5021202944" evidence="6">
    <location>
        <begin position="23"/>
        <end position="295"/>
    </location>
</feature>
<dbReference type="EMBL" id="RCZK01000003">
    <property type="protein sequence ID" value="TPG13685.1"/>
    <property type="molecule type" value="Genomic_DNA"/>
</dbReference>
<evidence type="ECO:0000313" key="7">
    <source>
        <dbReference type="EMBL" id="TPG13685.1"/>
    </source>
</evidence>
<evidence type="ECO:0000313" key="8">
    <source>
        <dbReference type="Proteomes" id="UP000318413"/>
    </source>
</evidence>
<dbReference type="OrthoDB" id="5462484at2"/>
<proteinExistence type="inferred from homology"/>
<evidence type="ECO:0000256" key="3">
    <source>
        <dbReference type="ARBA" id="ARBA00022729"/>
    </source>
</evidence>
<reference evidence="7 8" key="1">
    <citation type="journal article" date="2019" name="Environ. Microbiol.">
        <title>Species interactions and distinct microbial communities in high Arctic permafrost affected cryosols are associated with the CH4 and CO2 gas fluxes.</title>
        <authorList>
            <person name="Altshuler I."/>
            <person name="Hamel J."/>
            <person name="Turney S."/>
            <person name="Magnuson E."/>
            <person name="Levesque R."/>
            <person name="Greer C."/>
            <person name="Whyte L.G."/>
        </authorList>
    </citation>
    <scope>NUCLEOTIDE SEQUENCE [LARGE SCALE GENOMIC DNA]</scope>
    <source>
        <strain evidence="7 8">S5.1</strain>
    </source>
</reference>
<dbReference type="InterPro" id="IPR010583">
    <property type="entry name" value="MipA"/>
</dbReference>
<organism evidence="7 8">
    <name type="scientific">Sphingomonas oligophenolica</name>
    <dbReference type="NCBI Taxonomy" id="301154"/>
    <lineage>
        <taxon>Bacteria</taxon>
        <taxon>Pseudomonadati</taxon>
        <taxon>Pseudomonadota</taxon>
        <taxon>Alphaproteobacteria</taxon>
        <taxon>Sphingomonadales</taxon>
        <taxon>Sphingomonadaceae</taxon>
        <taxon>Sphingomonas</taxon>
    </lineage>
</organism>
<evidence type="ECO:0000256" key="6">
    <source>
        <dbReference type="SAM" id="SignalP"/>
    </source>
</evidence>
<sequence>MRLFPTALLALAAAGVATPALAQSSPGSPPDAGATASTAADFDVDGDSITIGAGGVYLPDYEGSNDYRFTPAPGAIGSYDGFAFTLAGNRASVDLIPNRAGDTIDFQAGPIGVVNFNRSSIKSIDDRRVRALGELGTAIELGGFVGIGKTGVITSPYDRLSLSLSYRYDVNGVHKSGIWQPTINYFTPLSTKAAVGLFVSGEHVGDGYARSYFTVTQAQSVASGLPAYTARGGWKNYTLGAIGTYALSGDLLHGFKIVAGGTYSRLLNDFGDSPIVSVAGSRDQWLGTVGLAYTF</sequence>
<name>A0A502CJ66_9SPHN</name>
<evidence type="ECO:0000256" key="4">
    <source>
        <dbReference type="ARBA" id="ARBA00023136"/>
    </source>
</evidence>
<comment type="subcellular location">
    <subcellularLocation>
        <location evidence="1">Cell outer membrane</location>
    </subcellularLocation>
</comment>
<evidence type="ECO:0000256" key="1">
    <source>
        <dbReference type="ARBA" id="ARBA00004442"/>
    </source>
</evidence>
<gene>
    <name evidence="7" type="ORF">EAH84_05780</name>
</gene>
<dbReference type="PANTHER" id="PTHR38776:SF1">
    <property type="entry name" value="MLTA-INTERACTING PROTEIN-RELATED"/>
    <property type="match status" value="1"/>
</dbReference>
<dbReference type="GO" id="GO:0009279">
    <property type="term" value="C:cell outer membrane"/>
    <property type="evidence" value="ECO:0007669"/>
    <property type="project" value="UniProtKB-SubCell"/>
</dbReference>
<dbReference type="RefSeq" id="WP_140869107.1">
    <property type="nucleotide sequence ID" value="NZ_RCZK01000003.1"/>
</dbReference>
<keyword evidence="3 6" id="KW-0732">Signal</keyword>
<keyword evidence="4" id="KW-0472">Membrane</keyword>
<keyword evidence="5" id="KW-0998">Cell outer membrane</keyword>
<dbReference type="AlphaFoldDB" id="A0A502CJ66"/>
<dbReference type="Proteomes" id="UP000318413">
    <property type="component" value="Unassembled WGS sequence"/>
</dbReference>
<dbReference type="Pfam" id="PF06629">
    <property type="entry name" value="MipA"/>
    <property type="match status" value="1"/>
</dbReference>
<accession>A0A502CJ66</accession>
<dbReference type="PANTHER" id="PTHR38776">
    <property type="entry name" value="MLTA-INTERACTING PROTEIN-RELATED"/>
    <property type="match status" value="1"/>
</dbReference>
<feature type="signal peptide" evidence="6">
    <location>
        <begin position="1"/>
        <end position="22"/>
    </location>
</feature>
<evidence type="ECO:0000256" key="2">
    <source>
        <dbReference type="ARBA" id="ARBA00005722"/>
    </source>
</evidence>
<keyword evidence="8" id="KW-1185">Reference proteome</keyword>
<comment type="similarity">
    <text evidence="2">Belongs to the MipA/OmpV family.</text>
</comment>